<evidence type="ECO:0000256" key="2">
    <source>
        <dbReference type="ARBA" id="ARBA00007163"/>
    </source>
</evidence>
<keyword evidence="11" id="KW-1185">Reference proteome</keyword>
<evidence type="ECO:0000256" key="5">
    <source>
        <dbReference type="ARBA" id="ARBA00023163"/>
    </source>
</evidence>
<dbReference type="AlphaFoldDB" id="A0A811L9A1"/>
<evidence type="ECO:0000256" key="3">
    <source>
        <dbReference type="ARBA" id="ARBA00023015"/>
    </source>
</evidence>
<evidence type="ECO:0000259" key="9">
    <source>
        <dbReference type="PROSITE" id="PS50217"/>
    </source>
</evidence>
<protein>
    <recommendedName>
        <fullName evidence="9">BZIP domain-containing protein</fullName>
    </recommendedName>
</protein>
<dbReference type="SMART" id="SM00338">
    <property type="entry name" value="BRLZ"/>
    <property type="match status" value="1"/>
</dbReference>
<evidence type="ECO:0000256" key="8">
    <source>
        <dbReference type="SAM" id="MobiDB-lite"/>
    </source>
</evidence>
<comment type="caution">
    <text evidence="10">The sequence shown here is derived from an EMBL/GenBank/DDBJ whole genome shotgun (WGS) entry which is preliminary data.</text>
</comment>
<comment type="subcellular location">
    <subcellularLocation>
        <location evidence="1">Nucleus</location>
    </subcellularLocation>
</comment>
<dbReference type="PANTHER" id="PTHR13044">
    <property type="entry name" value="ACTIVATING TRANSCRIPTION FACTOR ATF 4/5"/>
    <property type="match status" value="1"/>
</dbReference>
<evidence type="ECO:0000256" key="6">
    <source>
        <dbReference type="ARBA" id="ARBA00023242"/>
    </source>
</evidence>
<feature type="compositionally biased region" description="Low complexity" evidence="8">
    <location>
        <begin position="225"/>
        <end position="243"/>
    </location>
</feature>
<dbReference type="InterPro" id="IPR046347">
    <property type="entry name" value="bZIP_sf"/>
</dbReference>
<name>A0A811L9A1_9BILA</name>
<keyword evidence="5" id="KW-0804">Transcription</keyword>
<dbReference type="GO" id="GO:0005634">
    <property type="term" value="C:nucleus"/>
    <property type="evidence" value="ECO:0007669"/>
    <property type="project" value="UniProtKB-SubCell"/>
</dbReference>
<dbReference type="EMBL" id="CAJFDH010000005">
    <property type="protein sequence ID" value="CAD5223733.1"/>
    <property type="molecule type" value="Genomic_DNA"/>
</dbReference>
<sequence>MLSDRQLSETLCFYYGFDAENGRILALPILASLPFGARPLVWRLTPPPLCASALHAPLAAFCQLSAVPPRPTRASAALSDAPLNQSHRLCGSVLQASHNTHRAALLPPAESRDLLDEQLIAHSPFSSVFYNIDSCSVSPSSSTYSTSSNPTSPQAVPCSASTSIPSPPFLHVLCPAETVDWREWIDQLIDEVRSEIHNETIFNNASSPSGSTTSSSSRKRKHPSSDSPCSDSGIGSAASTGSATPPPLTKRAKKYSLASLSHEQIAERKKEQNRIAAQRYRSRKTHTLEEGRVEIQHLESRNSSLRSEIEAMKKEIQQLKGVLVGANSS</sequence>
<keyword evidence="7" id="KW-0175">Coiled coil</keyword>
<gene>
    <name evidence="10" type="ORF">BOKJ2_LOCUS10503</name>
</gene>
<evidence type="ECO:0000256" key="1">
    <source>
        <dbReference type="ARBA" id="ARBA00004123"/>
    </source>
</evidence>
<keyword evidence="3" id="KW-0805">Transcription regulation</keyword>
<proteinExistence type="inferred from homology"/>
<dbReference type="Proteomes" id="UP000614601">
    <property type="component" value="Unassembled WGS sequence"/>
</dbReference>
<dbReference type="CDD" id="cd14692">
    <property type="entry name" value="bZIP_ATF4"/>
    <property type="match status" value="1"/>
</dbReference>
<keyword evidence="4" id="KW-0238">DNA-binding</keyword>
<dbReference type="SUPFAM" id="SSF57959">
    <property type="entry name" value="Leucine zipper domain"/>
    <property type="match status" value="1"/>
</dbReference>
<feature type="compositionally biased region" description="Low complexity" evidence="8">
    <location>
        <begin position="206"/>
        <end position="216"/>
    </location>
</feature>
<feature type="region of interest" description="Disordered" evidence="8">
    <location>
        <begin position="200"/>
        <end position="254"/>
    </location>
</feature>
<dbReference type="GO" id="GO:0001228">
    <property type="term" value="F:DNA-binding transcription activator activity, RNA polymerase II-specific"/>
    <property type="evidence" value="ECO:0007669"/>
    <property type="project" value="TreeGrafter"/>
</dbReference>
<dbReference type="Pfam" id="PF00170">
    <property type="entry name" value="bZIP_1"/>
    <property type="match status" value="1"/>
</dbReference>
<feature type="region of interest" description="Disordered" evidence="8">
    <location>
        <begin position="141"/>
        <end position="160"/>
    </location>
</feature>
<dbReference type="Gene3D" id="1.20.5.170">
    <property type="match status" value="1"/>
</dbReference>
<dbReference type="InterPro" id="IPR004827">
    <property type="entry name" value="bZIP"/>
</dbReference>
<evidence type="ECO:0000313" key="10">
    <source>
        <dbReference type="EMBL" id="CAD5223733.1"/>
    </source>
</evidence>
<feature type="domain" description="BZIP" evidence="9">
    <location>
        <begin position="263"/>
        <end position="323"/>
    </location>
</feature>
<organism evidence="10 11">
    <name type="scientific">Bursaphelenchus okinawaensis</name>
    <dbReference type="NCBI Taxonomy" id="465554"/>
    <lineage>
        <taxon>Eukaryota</taxon>
        <taxon>Metazoa</taxon>
        <taxon>Ecdysozoa</taxon>
        <taxon>Nematoda</taxon>
        <taxon>Chromadorea</taxon>
        <taxon>Rhabditida</taxon>
        <taxon>Tylenchina</taxon>
        <taxon>Tylenchomorpha</taxon>
        <taxon>Aphelenchoidea</taxon>
        <taxon>Aphelenchoididae</taxon>
        <taxon>Bursaphelenchus</taxon>
    </lineage>
</organism>
<reference evidence="10" key="1">
    <citation type="submission" date="2020-09" db="EMBL/GenBank/DDBJ databases">
        <authorList>
            <person name="Kikuchi T."/>
        </authorList>
    </citation>
    <scope>NUCLEOTIDE SEQUENCE</scope>
    <source>
        <strain evidence="10">SH1</strain>
    </source>
</reference>
<keyword evidence="6" id="KW-0539">Nucleus</keyword>
<dbReference type="PANTHER" id="PTHR13044:SF14">
    <property type="entry name" value="CRYPTOCEPHAL, ISOFORM A"/>
    <property type="match status" value="1"/>
</dbReference>
<comment type="similarity">
    <text evidence="2">Belongs to the bZIP family.</text>
</comment>
<dbReference type="OrthoDB" id="5847285at2759"/>
<accession>A0A811L9A1</accession>
<evidence type="ECO:0000256" key="7">
    <source>
        <dbReference type="SAM" id="Coils"/>
    </source>
</evidence>
<dbReference type="PROSITE" id="PS50217">
    <property type="entry name" value="BZIP"/>
    <property type="match status" value="1"/>
</dbReference>
<feature type="coiled-coil region" evidence="7">
    <location>
        <begin position="288"/>
        <end position="322"/>
    </location>
</feature>
<evidence type="ECO:0000256" key="4">
    <source>
        <dbReference type="ARBA" id="ARBA00023125"/>
    </source>
</evidence>
<dbReference type="Proteomes" id="UP000783686">
    <property type="component" value="Unassembled WGS sequence"/>
</dbReference>
<feature type="compositionally biased region" description="Low complexity" evidence="8">
    <location>
        <begin position="141"/>
        <end position="153"/>
    </location>
</feature>
<evidence type="ECO:0000313" key="11">
    <source>
        <dbReference type="Proteomes" id="UP000614601"/>
    </source>
</evidence>
<dbReference type="GO" id="GO:0000977">
    <property type="term" value="F:RNA polymerase II transcription regulatory region sequence-specific DNA binding"/>
    <property type="evidence" value="ECO:0007669"/>
    <property type="project" value="TreeGrafter"/>
</dbReference>
<dbReference type="EMBL" id="CAJFCW020000005">
    <property type="protein sequence ID" value="CAG9118625.1"/>
    <property type="molecule type" value="Genomic_DNA"/>
</dbReference>